<dbReference type="VEuPathDB" id="VectorBase:SSCA004463"/>
<dbReference type="GO" id="GO:0004867">
    <property type="term" value="F:serine-type endopeptidase inhibitor activity"/>
    <property type="evidence" value="ECO:0007669"/>
    <property type="project" value="InterPro"/>
</dbReference>
<dbReference type="GO" id="GO:0007155">
    <property type="term" value="P:cell adhesion"/>
    <property type="evidence" value="ECO:0007669"/>
    <property type="project" value="UniProtKB-KW"/>
</dbReference>
<evidence type="ECO:0000256" key="3">
    <source>
        <dbReference type="ARBA" id="ARBA00022530"/>
    </source>
</evidence>
<protein>
    <submittedName>
        <fullName evidence="9">Spondin-1-like protein</fullName>
    </submittedName>
</protein>
<dbReference type="SMART" id="SM00209">
    <property type="entry name" value="TSP1"/>
    <property type="match status" value="5"/>
</dbReference>
<dbReference type="SUPFAM" id="SSF82895">
    <property type="entry name" value="TSP-1 type 1 repeat"/>
    <property type="match status" value="4"/>
</dbReference>
<dbReference type="EMBL" id="JXLN01003278">
    <property type="protein sequence ID" value="KPM02895.1"/>
    <property type="molecule type" value="Genomic_DNA"/>
</dbReference>
<dbReference type="InterPro" id="IPR002223">
    <property type="entry name" value="Kunitz_BPTI"/>
</dbReference>
<dbReference type="GO" id="GO:0046872">
    <property type="term" value="F:metal ion binding"/>
    <property type="evidence" value="ECO:0007669"/>
    <property type="project" value="UniProtKB-KW"/>
</dbReference>
<evidence type="ECO:0000256" key="7">
    <source>
        <dbReference type="ARBA" id="ARBA00023157"/>
    </source>
</evidence>
<dbReference type="CDD" id="cd00109">
    <property type="entry name" value="Kunitz-type"/>
    <property type="match status" value="1"/>
</dbReference>
<dbReference type="PANTHER" id="PTHR11311">
    <property type="entry name" value="SPONDIN"/>
    <property type="match status" value="1"/>
</dbReference>
<dbReference type="Pfam" id="PF06468">
    <property type="entry name" value="Spond_N"/>
    <property type="match status" value="1"/>
</dbReference>
<dbReference type="Pfam" id="PF00090">
    <property type="entry name" value="TSP_1"/>
    <property type="match status" value="4"/>
</dbReference>
<evidence type="ECO:0000313" key="10">
    <source>
        <dbReference type="Proteomes" id="UP000616769"/>
    </source>
</evidence>
<comment type="subcellular location">
    <subcellularLocation>
        <location evidence="1">Secreted</location>
        <location evidence="1">Extracellular space</location>
        <location evidence="1">Extracellular matrix</location>
    </subcellularLocation>
</comment>
<dbReference type="InterPro" id="IPR044004">
    <property type="entry name" value="TSP1_spondin_dom"/>
</dbReference>
<keyword evidence="4" id="KW-0479">Metal-binding</keyword>
<dbReference type="InterPro" id="IPR009465">
    <property type="entry name" value="Spondin_N"/>
</dbReference>
<keyword evidence="5" id="KW-0732">Signal</keyword>
<dbReference type="NCBIfam" id="NF038123">
    <property type="entry name" value="NF038123_dom"/>
    <property type="match status" value="1"/>
</dbReference>
<organism evidence="9 10">
    <name type="scientific">Sarcoptes scabiei</name>
    <name type="common">Itch mite</name>
    <name type="synonym">Acarus scabiei</name>
    <dbReference type="NCBI Taxonomy" id="52283"/>
    <lineage>
        <taxon>Eukaryota</taxon>
        <taxon>Metazoa</taxon>
        <taxon>Ecdysozoa</taxon>
        <taxon>Arthropoda</taxon>
        <taxon>Chelicerata</taxon>
        <taxon>Arachnida</taxon>
        <taxon>Acari</taxon>
        <taxon>Acariformes</taxon>
        <taxon>Sarcoptiformes</taxon>
        <taxon>Astigmata</taxon>
        <taxon>Psoroptidia</taxon>
        <taxon>Sarcoptoidea</taxon>
        <taxon>Sarcoptidae</taxon>
        <taxon>Sarcoptinae</taxon>
        <taxon>Sarcoptes</taxon>
    </lineage>
</organism>
<comment type="caution">
    <text evidence="9">The sequence shown here is derived from an EMBL/GenBank/DDBJ whole genome shotgun (WGS) entry which is preliminary data.</text>
</comment>
<dbReference type="InterPro" id="IPR051418">
    <property type="entry name" value="Spondin/Thrombospondin_T1"/>
</dbReference>
<keyword evidence="6" id="KW-0130">Cell adhesion</keyword>
<reference evidence="9 10" key="1">
    <citation type="journal article" date="2015" name="Parasit. Vectors">
        <title>Draft genome of the scabies mite.</title>
        <authorList>
            <person name="Rider S.D.Jr."/>
            <person name="Morgan M.S."/>
            <person name="Arlian L.G."/>
        </authorList>
    </citation>
    <scope>NUCLEOTIDE SEQUENCE [LARGE SCALE GENOMIC DNA]</scope>
    <source>
        <strain evidence="9">Arlian Lab</strain>
    </source>
</reference>
<name>A0A131ZX91_SARSC</name>
<dbReference type="Gene3D" id="2.60.40.2130">
    <property type="entry name" value="F-spondin domain"/>
    <property type="match status" value="1"/>
</dbReference>
<dbReference type="InterPro" id="IPR036880">
    <property type="entry name" value="Kunitz_BPTI_sf"/>
</dbReference>
<evidence type="ECO:0000256" key="2">
    <source>
        <dbReference type="ARBA" id="ARBA00022525"/>
    </source>
</evidence>
<evidence type="ECO:0000256" key="6">
    <source>
        <dbReference type="ARBA" id="ARBA00022889"/>
    </source>
</evidence>
<dbReference type="PROSITE" id="PS00280">
    <property type="entry name" value="BPTI_KUNITZ_1"/>
    <property type="match status" value="1"/>
</dbReference>
<evidence type="ECO:0000313" key="9">
    <source>
        <dbReference type="EMBL" id="KPM02895.1"/>
    </source>
</evidence>
<dbReference type="PANTHER" id="PTHR11311:SF16">
    <property type="entry name" value="SPONDIN-1"/>
    <property type="match status" value="1"/>
</dbReference>
<dbReference type="SUPFAM" id="SSF57362">
    <property type="entry name" value="BPTI-like"/>
    <property type="match status" value="1"/>
</dbReference>
<dbReference type="Gene3D" id="4.10.410.10">
    <property type="entry name" value="Pancreatic trypsin inhibitor Kunitz domain"/>
    <property type="match status" value="1"/>
</dbReference>
<keyword evidence="3" id="KW-0272">Extracellular matrix</keyword>
<accession>A0A131ZX91</accession>
<dbReference type="PRINTS" id="PR00759">
    <property type="entry name" value="BASICPTASE"/>
</dbReference>
<gene>
    <name evidence="9" type="ORF">QR98_0013210</name>
</gene>
<dbReference type="PROSITE" id="PS50279">
    <property type="entry name" value="BPTI_KUNITZ_2"/>
    <property type="match status" value="1"/>
</dbReference>
<evidence type="ECO:0000256" key="4">
    <source>
        <dbReference type="ARBA" id="ARBA00022723"/>
    </source>
</evidence>
<dbReference type="PROSITE" id="PS50092">
    <property type="entry name" value="TSP1"/>
    <property type="match status" value="4"/>
</dbReference>
<dbReference type="InterPro" id="IPR000884">
    <property type="entry name" value="TSP1_rpt"/>
</dbReference>
<dbReference type="Gene3D" id="2.20.100.10">
    <property type="entry name" value="Thrombospondin type-1 (TSP1) repeat"/>
    <property type="match status" value="5"/>
</dbReference>
<dbReference type="InterPro" id="IPR038678">
    <property type="entry name" value="Spondin_N_sf"/>
</dbReference>
<evidence type="ECO:0000256" key="8">
    <source>
        <dbReference type="ARBA" id="ARBA00023180"/>
    </source>
</evidence>
<dbReference type="Pfam" id="PF19028">
    <property type="entry name" value="TSP1_spondin"/>
    <property type="match status" value="1"/>
</dbReference>
<evidence type="ECO:0000256" key="5">
    <source>
        <dbReference type="ARBA" id="ARBA00022729"/>
    </source>
</evidence>
<keyword evidence="7" id="KW-1015">Disulfide bond</keyword>
<dbReference type="Proteomes" id="UP000616769">
    <property type="component" value="Unassembled WGS sequence"/>
</dbReference>
<dbReference type="SMART" id="SM00131">
    <property type="entry name" value="KU"/>
    <property type="match status" value="1"/>
</dbReference>
<dbReference type="AlphaFoldDB" id="A0A131ZX91"/>
<dbReference type="InterPro" id="IPR036383">
    <property type="entry name" value="TSP1_rpt_sf"/>
</dbReference>
<keyword evidence="2" id="KW-0964">Secreted</keyword>
<sequence>MSLLSMVGPSPDWFIGVSALELCLRNCSWAAEKMINLYLWDAGTDSGVTYLSRDTPTIPQERIRRITSTSPNLPDSPFYDPNGAPMKPFARLSISRQRIYEKNCDDDDNRIGSYDFDDDDADCLVTEWTVFGPCSVACGHGTRKRTRNYINEKRAKESGCNMKLIEIEECGAKCVNNVSCETSAWSEWQPCNVSCGRGHRIRTRKFLHRLARKLCQNIELEQKESCMGPLGQCQNPQLLNQPSASPPSMMSNSCTGGSCQEPETIERHCAVTSWSEWTPCSVECGKGLKYRNRLYINAFKSKNQCDVKLIEVNECYNKACTAQNQDPQHVCSLPKEVGPCRGYFPRYYYDSSKGSCLQFIYRGCRGNHNNFERLNDCKEKCENYFLQKGHFLCNRPCGKARKERRREIKLNPQNGGRKCPKLIQRRKCKENPPCDCSLTEWGQWSECKASCDGNGVQSRSRKIIQRPDPGRPRCGATVEHRFCIDYSPCTSSTNLNKSNPISKQSVI</sequence>
<evidence type="ECO:0000256" key="1">
    <source>
        <dbReference type="ARBA" id="ARBA00004498"/>
    </source>
</evidence>
<keyword evidence="8" id="KW-0325">Glycoprotein</keyword>
<dbReference type="PROSITE" id="PS51020">
    <property type="entry name" value="SPONDIN"/>
    <property type="match status" value="1"/>
</dbReference>
<dbReference type="Pfam" id="PF00014">
    <property type="entry name" value="Kunitz_BPTI"/>
    <property type="match status" value="1"/>
</dbReference>
<dbReference type="OrthoDB" id="347314at2759"/>
<proteinExistence type="predicted"/>
<dbReference type="InterPro" id="IPR020901">
    <property type="entry name" value="Prtase_inh_Kunz-CS"/>
</dbReference>